<dbReference type="InterPro" id="IPR001387">
    <property type="entry name" value="Cro/C1-type_HTH"/>
</dbReference>
<keyword evidence="3" id="KW-1185">Reference proteome</keyword>
<dbReference type="STRING" id="180332.GCA_000797495_04317"/>
<gene>
    <name evidence="2" type="ORF">DSM106044_01244</name>
</gene>
<dbReference type="RefSeq" id="WP_047833040.1">
    <property type="nucleotide sequence ID" value="NZ_CABMJZ010000136.1"/>
</dbReference>
<feature type="domain" description="HTH cro/C1-type" evidence="1">
    <location>
        <begin position="8"/>
        <end position="65"/>
    </location>
</feature>
<dbReference type="OrthoDB" id="9807880at2"/>
<comment type="caution">
    <text evidence="2">The sequence shown here is derived from an EMBL/GenBank/DDBJ whole genome shotgun (WGS) entry which is preliminary data.</text>
</comment>
<evidence type="ECO:0000313" key="3">
    <source>
        <dbReference type="Proteomes" id="UP000306509"/>
    </source>
</evidence>
<proteinExistence type="predicted"/>
<dbReference type="InterPro" id="IPR010982">
    <property type="entry name" value="Lambda_DNA-bd_dom_sf"/>
</dbReference>
<dbReference type="Proteomes" id="UP000306509">
    <property type="component" value="Unassembled WGS sequence"/>
</dbReference>
<evidence type="ECO:0000313" key="2">
    <source>
        <dbReference type="EMBL" id="TLD01874.1"/>
    </source>
</evidence>
<dbReference type="GO" id="GO:0003677">
    <property type="term" value="F:DNA binding"/>
    <property type="evidence" value="ECO:0007669"/>
    <property type="project" value="InterPro"/>
</dbReference>
<dbReference type="EMBL" id="QGQD01000025">
    <property type="protein sequence ID" value="TLD01874.1"/>
    <property type="molecule type" value="Genomic_DNA"/>
</dbReference>
<protein>
    <submittedName>
        <fullName evidence="2">Putative transcriptional regulator</fullName>
    </submittedName>
</protein>
<dbReference type="SUPFAM" id="SSF47413">
    <property type="entry name" value="lambda repressor-like DNA-binding domains"/>
    <property type="match status" value="1"/>
</dbReference>
<evidence type="ECO:0000259" key="1">
    <source>
        <dbReference type="Pfam" id="PF13443"/>
    </source>
</evidence>
<accession>A0A4U8QBJ3</accession>
<dbReference type="Pfam" id="PF13443">
    <property type="entry name" value="HTH_26"/>
    <property type="match status" value="1"/>
</dbReference>
<name>A0A4U8QBJ3_9FIRM</name>
<dbReference type="AlphaFoldDB" id="A0A4U8QBJ3"/>
<organism evidence="2 3">
    <name type="scientific">Robinsoniella peoriensis</name>
    <dbReference type="NCBI Taxonomy" id="180332"/>
    <lineage>
        <taxon>Bacteria</taxon>
        <taxon>Bacillati</taxon>
        <taxon>Bacillota</taxon>
        <taxon>Clostridia</taxon>
        <taxon>Lachnospirales</taxon>
        <taxon>Lachnospiraceae</taxon>
        <taxon>Robinsoniella</taxon>
    </lineage>
</organism>
<reference evidence="2 3" key="1">
    <citation type="journal article" date="2019" name="Anaerobe">
        <title>Detection of Robinsoniella peoriensis in multiple bone samples of a trauma patient.</title>
        <authorList>
            <person name="Schrottner P."/>
            <person name="Hartwich K."/>
            <person name="Bunk B."/>
            <person name="Schober I."/>
            <person name="Helbig S."/>
            <person name="Rudolph W.W."/>
            <person name="Gunzer F."/>
        </authorList>
    </citation>
    <scope>NUCLEOTIDE SEQUENCE [LARGE SCALE GENOMIC DNA]</scope>
    <source>
        <strain evidence="2 3">DSM 106044</strain>
    </source>
</reference>
<sequence length="72" mass="8570">MIDFKPFWETLRKSDETYYTLTNKHKISFSTLNKLKHNKGITTQKLNDLCRILKCDVSDICRYVPSDEDQQL</sequence>